<dbReference type="Pfam" id="PF13899">
    <property type="entry name" value="Thioredoxin_7"/>
    <property type="match status" value="1"/>
</dbReference>
<keyword evidence="11" id="KW-1185">Reference proteome</keyword>
<name>A0ABS5IAD7_9PROT</name>
<keyword evidence="4 6" id="KW-1133">Transmembrane helix</keyword>
<dbReference type="InterPro" id="IPR028250">
    <property type="entry name" value="DsbDN"/>
</dbReference>
<evidence type="ECO:0000256" key="7">
    <source>
        <dbReference type="SAM" id="SignalP"/>
    </source>
</evidence>
<evidence type="ECO:0000256" key="3">
    <source>
        <dbReference type="ARBA" id="ARBA00022748"/>
    </source>
</evidence>
<keyword evidence="7" id="KW-0732">Signal</keyword>
<evidence type="ECO:0000259" key="9">
    <source>
        <dbReference type="Pfam" id="PF11412"/>
    </source>
</evidence>
<evidence type="ECO:0000256" key="4">
    <source>
        <dbReference type="ARBA" id="ARBA00022989"/>
    </source>
</evidence>
<accession>A0ABS5IAD7</accession>
<feature type="chain" id="PRO_5046621943" evidence="7">
    <location>
        <begin position="22"/>
        <end position="647"/>
    </location>
</feature>
<feature type="transmembrane region" description="Helical" evidence="6">
    <location>
        <begin position="499"/>
        <end position="517"/>
    </location>
</feature>
<protein>
    <submittedName>
        <fullName evidence="10">Thioredoxin family protein</fullName>
    </submittedName>
</protein>
<feature type="domain" description="Cytochrome C biogenesis protein transmembrane" evidence="8">
    <location>
        <begin position="298"/>
        <end position="511"/>
    </location>
</feature>
<evidence type="ECO:0000256" key="6">
    <source>
        <dbReference type="SAM" id="Phobius"/>
    </source>
</evidence>
<keyword evidence="5 6" id="KW-0472">Membrane</keyword>
<dbReference type="PANTHER" id="PTHR32234:SF3">
    <property type="entry name" value="SUPPRESSION OF COPPER SENSITIVITY PROTEIN"/>
    <property type="match status" value="1"/>
</dbReference>
<comment type="caution">
    <text evidence="10">The sequence shown here is derived from an EMBL/GenBank/DDBJ whole genome shotgun (WGS) entry which is preliminary data.</text>
</comment>
<evidence type="ECO:0000259" key="8">
    <source>
        <dbReference type="Pfam" id="PF02683"/>
    </source>
</evidence>
<comment type="subcellular location">
    <subcellularLocation>
        <location evidence="1">Membrane</location>
        <topology evidence="1">Multi-pass membrane protein</topology>
    </subcellularLocation>
</comment>
<evidence type="ECO:0000313" key="10">
    <source>
        <dbReference type="EMBL" id="MBR9971394.1"/>
    </source>
</evidence>
<feature type="transmembrane region" description="Helical" evidence="6">
    <location>
        <begin position="296"/>
        <end position="320"/>
    </location>
</feature>
<gene>
    <name evidence="10" type="ORF">KEC16_06685</name>
</gene>
<feature type="domain" description="Thiol:disulfide interchange protein DsbD N-terminal" evidence="9">
    <location>
        <begin position="47"/>
        <end position="154"/>
    </location>
</feature>
<dbReference type="EMBL" id="JAGTUF010000004">
    <property type="protein sequence ID" value="MBR9971394.1"/>
    <property type="molecule type" value="Genomic_DNA"/>
</dbReference>
<dbReference type="Pfam" id="PF02683">
    <property type="entry name" value="DsbD_TM"/>
    <property type="match status" value="1"/>
</dbReference>
<dbReference type="InterPro" id="IPR036249">
    <property type="entry name" value="Thioredoxin-like_sf"/>
</dbReference>
<evidence type="ECO:0000256" key="2">
    <source>
        <dbReference type="ARBA" id="ARBA00022692"/>
    </source>
</evidence>
<evidence type="ECO:0000256" key="1">
    <source>
        <dbReference type="ARBA" id="ARBA00004141"/>
    </source>
</evidence>
<dbReference type="PANTHER" id="PTHR32234">
    <property type="entry name" value="THIOL:DISULFIDE INTERCHANGE PROTEIN DSBD"/>
    <property type="match status" value="1"/>
</dbReference>
<organism evidence="10 11">
    <name type="scientific">Magnetospirillum sulfuroxidans</name>
    <dbReference type="NCBI Taxonomy" id="611300"/>
    <lineage>
        <taxon>Bacteria</taxon>
        <taxon>Pseudomonadati</taxon>
        <taxon>Pseudomonadota</taxon>
        <taxon>Alphaproteobacteria</taxon>
        <taxon>Rhodospirillales</taxon>
        <taxon>Rhodospirillaceae</taxon>
        <taxon>Magnetospirillum</taxon>
    </lineage>
</organism>
<sequence length="647" mass="67030">MRRLLLALVGMMTVLGSAAMAAPATSDWVENEAGKVRLIAAATTTGKAASMRLGVHFQLLPGWKIYWRTPGDAGYPPKIDWSGSKNAGAVTVLWPAPKRFVLAGLQNHGYAGEVVLPLDVALPRPHKAVSLKANLDYLACSQICVPMQADLNLTVPAGPAQPSDFADVISRFAARVPGPADVQGISIDSVEFISAGETTSVRLSVSSATPFDHPDLFIEPAETASFEAPRLRLSADRTQAILESAVVPGTLTAPLGQTPLTVTLVDGERAMELTAIPVAGAALPPMTADAVDGASFLAMLGIALLGGLILNLMPCVLPVLSIKVLGALGHGGAQLHHIRAAFIASAAGIVVSFLALAALAIAIKSAGAAVGWGIQFQQPAFLAVMIVLLLGFALNLWGAFEIRLPSALMNVGGGGGGHHTLLGHFLSGAFATVLATPCSAPFLGTAIGFALARGPVEILTIFTALALGMAAPYLLVAVWPQAAHKLPRPGRWMVRVKHVMGLALVATALWLGLILATQTGLLSEGDKADGATAWVKFDQAAIARAVSEGKVVFVDVTADWCITCKVNKAAVLDRAPVATRLRDGSVIAMRADWTTPDSGVAAYLASFGRYGIPFNAVYGPKAANGIALSELLSSDEVLAALRQAAGP</sequence>
<proteinExistence type="predicted"/>
<dbReference type="Gene3D" id="3.40.30.10">
    <property type="entry name" value="Glutaredoxin"/>
    <property type="match status" value="1"/>
</dbReference>
<dbReference type="Proteomes" id="UP000680714">
    <property type="component" value="Unassembled WGS sequence"/>
</dbReference>
<dbReference type="InterPro" id="IPR003834">
    <property type="entry name" value="Cyt_c_assmbl_TM_dom"/>
</dbReference>
<reference evidence="10 11" key="1">
    <citation type="submission" date="2021-04" db="EMBL/GenBank/DDBJ databases">
        <title>Magnetospirillum sulfuroxidans sp. nov., a facultative chemolithoautotrophic sulfur-oxidizing alphaproteobacterium isolated from freshwater sediment and proposals for Paramagetospirillum gen. nov., and Magnetospirillaceae fam. nov.</title>
        <authorList>
            <person name="Koziaeva V."/>
            <person name="Geelhoed J.S."/>
            <person name="Sorokin D.Y."/>
            <person name="Grouzdev D.S."/>
        </authorList>
    </citation>
    <scope>NUCLEOTIDE SEQUENCE [LARGE SCALE GENOMIC DNA]</scope>
    <source>
        <strain evidence="10 11">J10</strain>
    </source>
</reference>
<dbReference type="InterPro" id="IPR035671">
    <property type="entry name" value="DsbD_gamma"/>
</dbReference>
<dbReference type="CDD" id="cd02953">
    <property type="entry name" value="DsbDgamma"/>
    <property type="match status" value="1"/>
</dbReference>
<evidence type="ECO:0000256" key="5">
    <source>
        <dbReference type="ARBA" id="ARBA00023136"/>
    </source>
</evidence>
<dbReference type="Pfam" id="PF11412">
    <property type="entry name" value="DsbD_N"/>
    <property type="match status" value="1"/>
</dbReference>
<keyword evidence="2 6" id="KW-0812">Transmembrane</keyword>
<feature type="transmembrane region" description="Helical" evidence="6">
    <location>
        <begin position="341"/>
        <end position="374"/>
    </location>
</feature>
<keyword evidence="3" id="KW-0201">Cytochrome c-type biogenesis</keyword>
<dbReference type="SUPFAM" id="SSF52833">
    <property type="entry name" value="Thioredoxin-like"/>
    <property type="match status" value="1"/>
</dbReference>
<feature type="signal peptide" evidence="7">
    <location>
        <begin position="1"/>
        <end position="21"/>
    </location>
</feature>
<feature type="transmembrane region" description="Helical" evidence="6">
    <location>
        <begin position="421"/>
        <end position="452"/>
    </location>
</feature>
<feature type="transmembrane region" description="Helical" evidence="6">
    <location>
        <begin position="380"/>
        <end position="400"/>
    </location>
</feature>
<evidence type="ECO:0000313" key="11">
    <source>
        <dbReference type="Proteomes" id="UP000680714"/>
    </source>
</evidence>
<feature type="transmembrane region" description="Helical" evidence="6">
    <location>
        <begin position="458"/>
        <end position="479"/>
    </location>
</feature>